<organism evidence="3 4">
    <name type="scientific">Lysobacter enzymogenes</name>
    <dbReference type="NCBI Taxonomy" id="69"/>
    <lineage>
        <taxon>Bacteria</taxon>
        <taxon>Pseudomonadati</taxon>
        <taxon>Pseudomonadota</taxon>
        <taxon>Gammaproteobacteria</taxon>
        <taxon>Lysobacterales</taxon>
        <taxon>Lysobacteraceae</taxon>
        <taxon>Lysobacter</taxon>
    </lineage>
</organism>
<keyword evidence="1" id="KW-1133">Transmembrane helix</keyword>
<evidence type="ECO:0000259" key="2">
    <source>
        <dbReference type="Pfam" id="PF01757"/>
    </source>
</evidence>
<feature type="transmembrane region" description="Helical" evidence="1">
    <location>
        <begin position="297"/>
        <end position="316"/>
    </location>
</feature>
<accession>A0A0S2DJV4</accession>
<protein>
    <submittedName>
        <fullName evidence="3">Acyltransferase family</fullName>
    </submittedName>
</protein>
<keyword evidence="1" id="KW-0472">Membrane</keyword>
<feature type="transmembrane region" description="Helical" evidence="1">
    <location>
        <begin position="12"/>
        <end position="29"/>
    </location>
</feature>
<keyword evidence="3" id="KW-0012">Acyltransferase</keyword>
<dbReference type="AlphaFoldDB" id="A0A0S2DJV4"/>
<dbReference type="Pfam" id="PF01757">
    <property type="entry name" value="Acyl_transf_3"/>
    <property type="match status" value="1"/>
</dbReference>
<dbReference type="GO" id="GO:0000271">
    <property type="term" value="P:polysaccharide biosynthetic process"/>
    <property type="evidence" value="ECO:0007669"/>
    <property type="project" value="TreeGrafter"/>
</dbReference>
<evidence type="ECO:0000313" key="3">
    <source>
        <dbReference type="EMBL" id="ALN58886.1"/>
    </source>
</evidence>
<reference evidence="3 4" key="1">
    <citation type="submission" date="2015-11" db="EMBL/GenBank/DDBJ databases">
        <title>Genome sequences of Lysobacter enzymogenes strain C3 and Lysobacter antibioticus ATCC 29479.</title>
        <authorList>
            <person name="Kobayashi D.Y."/>
        </authorList>
    </citation>
    <scope>NUCLEOTIDE SEQUENCE [LARGE SCALE GENOMIC DNA]</scope>
    <source>
        <strain evidence="3 4">C3</strain>
    </source>
</reference>
<dbReference type="InterPro" id="IPR050879">
    <property type="entry name" value="Acyltransferase_3"/>
</dbReference>
<name>A0A0S2DJV4_LYSEN</name>
<gene>
    <name evidence="3" type="ORF">GLE_3542</name>
</gene>
<feature type="transmembrane region" description="Helical" evidence="1">
    <location>
        <begin position="84"/>
        <end position="102"/>
    </location>
</feature>
<dbReference type="GO" id="GO:0016020">
    <property type="term" value="C:membrane"/>
    <property type="evidence" value="ECO:0007669"/>
    <property type="project" value="TreeGrafter"/>
</dbReference>
<dbReference type="KEGG" id="lez:GLE_3542"/>
<keyword evidence="3" id="KW-0808">Transferase</keyword>
<feature type="transmembrane region" description="Helical" evidence="1">
    <location>
        <begin position="168"/>
        <end position="187"/>
    </location>
</feature>
<evidence type="ECO:0000313" key="4">
    <source>
        <dbReference type="Proteomes" id="UP000061569"/>
    </source>
</evidence>
<dbReference type="PANTHER" id="PTHR23028:SF131">
    <property type="entry name" value="BLR2367 PROTEIN"/>
    <property type="match status" value="1"/>
</dbReference>
<feature type="transmembrane region" description="Helical" evidence="1">
    <location>
        <begin position="143"/>
        <end position="161"/>
    </location>
</feature>
<dbReference type="InterPro" id="IPR002656">
    <property type="entry name" value="Acyl_transf_3_dom"/>
</dbReference>
<sequence>MKDPRYHELDALRAIAALGVICWHYVHTYHVAPLAAVLAPFYGRGLLMVDFFFVLSGFVLARAFWVDGRAQRFGANLRARLARIYPLHLLTLCAVAAMQWRLAALGQPPFVYAANDGYHFALNLLLLNSSGLQQGFSFNAPSWSISTEFLVNLAFLAIIAAPAKIARGLVWAVLAAALATMAVRGVINASKALGWIDNDVVRTAAGFFLGVVLHRLHRALGEPAPQAAARARWPWDLLALAAMAGVYWYLSSDAWSNAGDLLTCYLAFPVLILCVVRSGAVRAALRLRPMVRLGEMSYSIYLVHFPLMLALHLWTLHSGQPLAYAERWFFPAFIAAVLAVSYCSHRWIEEPGRRWLAGRRTGAAGVGASAAPR</sequence>
<dbReference type="GO" id="GO:0016747">
    <property type="term" value="F:acyltransferase activity, transferring groups other than amino-acyl groups"/>
    <property type="evidence" value="ECO:0007669"/>
    <property type="project" value="InterPro"/>
</dbReference>
<feature type="domain" description="Acyltransferase 3" evidence="2">
    <location>
        <begin position="7"/>
        <end position="343"/>
    </location>
</feature>
<proteinExistence type="predicted"/>
<dbReference type="STRING" id="69.GLE_3542"/>
<evidence type="ECO:0000256" key="1">
    <source>
        <dbReference type="SAM" id="Phobius"/>
    </source>
</evidence>
<feature type="transmembrane region" description="Helical" evidence="1">
    <location>
        <begin position="41"/>
        <end position="64"/>
    </location>
</feature>
<dbReference type="EMBL" id="CP013140">
    <property type="protein sequence ID" value="ALN58886.1"/>
    <property type="molecule type" value="Genomic_DNA"/>
</dbReference>
<feature type="transmembrane region" description="Helical" evidence="1">
    <location>
        <begin position="262"/>
        <end position="285"/>
    </location>
</feature>
<dbReference type="Proteomes" id="UP000061569">
    <property type="component" value="Chromosome"/>
</dbReference>
<feature type="transmembrane region" description="Helical" evidence="1">
    <location>
        <begin position="328"/>
        <end position="348"/>
    </location>
</feature>
<dbReference type="PATRIC" id="fig|69.6.peg.3486"/>
<dbReference type="PANTHER" id="PTHR23028">
    <property type="entry name" value="ACETYLTRANSFERASE"/>
    <property type="match status" value="1"/>
</dbReference>
<keyword evidence="1" id="KW-0812">Transmembrane</keyword>